<reference evidence="1 2" key="1">
    <citation type="submission" date="2022-05" db="EMBL/GenBank/DDBJ databases">
        <title>Novel Pseudomonas spp. Isolated from a Rainbow Trout Aquaculture Facility.</title>
        <authorList>
            <person name="Testerman T."/>
            <person name="Graf J."/>
        </authorList>
    </citation>
    <scope>NUCLEOTIDE SEQUENCE [LARGE SCALE GENOMIC DNA]</scope>
    <source>
        <strain evidence="1 2">ID681</strain>
    </source>
</reference>
<proteinExistence type="predicted"/>
<keyword evidence="2" id="KW-1185">Reference proteome</keyword>
<evidence type="ECO:0008006" key="3">
    <source>
        <dbReference type="Google" id="ProtNLM"/>
    </source>
</evidence>
<dbReference type="RefSeq" id="WP_273913932.1">
    <property type="nucleotide sequence ID" value="NZ_JAMDGX010000118.1"/>
</dbReference>
<name>A0ABT5NYW3_9PSED</name>
<sequence length="123" mass="13041">DTVGPKGPLNTLDGVPGRVQSRVNLANDGMEHLASRHLSGKVNASQFSIGELELRGLLQSKTVVSTPVTRMVDSADGVRYVREVDVGRSIGTDKFSGGQPTSIMTVMTDKFGNLVTAFPGVLK</sequence>
<evidence type="ECO:0000313" key="2">
    <source>
        <dbReference type="Proteomes" id="UP001148203"/>
    </source>
</evidence>
<comment type="caution">
    <text evidence="1">The sequence shown here is derived from an EMBL/GenBank/DDBJ whole genome shotgun (WGS) entry which is preliminary data.</text>
</comment>
<protein>
    <recommendedName>
        <fullName evidence="3">Adhesin</fullName>
    </recommendedName>
</protein>
<organism evidence="1 2">
    <name type="scientific">Pseudomonas fontis</name>
    <dbReference type="NCBI Taxonomy" id="2942633"/>
    <lineage>
        <taxon>Bacteria</taxon>
        <taxon>Pseudomonadati</taxon>
        <taxon>Pseudomonadota</taxon>
        <taxon>Gammaproteobacteria</taxon>
        <taxon>Pseudomonadales</taxon>
        <taxon>Pseudomonadaceae</taxon>
        <taxon>Pseudomonas</taxon>
    </lineage>
</organism>
<accession>A0ABT5NYW3</accession>
<gene>
    <name evidence="1" type="ORF">M5G11_22955</name>
</gene>
<dbReference type="EMBL" id="JAMDGY010000088">
    <property type="protein sequence ID" value="MDD0993389.1"/>
    <property type="molecule type" value="Genomic_DNA"/>
</dbReference>
<dbReference type="Proteomes" id="UP001148203">
    <property type="component" value="Unassembled WGS sequence"/>
</dbReference>
<feature type="non-terminal residue" evidence="1">
    <location>
        <position position="1"/>
    </location>
</feature>
<evidence type="ECO:0000313" key="1">
    <source>
        <dbReference type="EMBL" id="MDD0993389.1"/>
    </source>
</evidence>